<sequence>MKKKILAILLLPTLASAAQKFPPEVSAALQFNKWYISQIIIGKEPLKNYEALRPYVTRETISKLKAMDKLDPDEYDVPDVDMFIKAQGYEDDWDIVSARALDYDAACMQVYISFGKKRDHTVIDCMVKEDGVWKVESVASMNISDNLMME</sequence>
<dbReference type="Gene3D" id="3.10.450.50">
    <property type="match status" value="1"/>
</dbReference>
<evidence type="ECO:0000256" key="1">
    <source>
        <dbReference type="SAM" id="SignalP"/>
    </source>
</evidence>
<gene>
    <name evidence="3" type="ORF">SS59_13305</name>
</gene>
<evidence type="ECO:0000259" key="2">
    <source>
        <dbReference type="Pfam" id="PF12883"/>
    </source>
</evidence>
<feature type="signal peptide" evidence="1">
    <location>
        <begin position="1"/>
        <end position="17"/>
    </location>
</feature>
<keyword evidence="1" id="KW-0732">Signal</keyword>
<protein>
    <recommendedName>
        <fullName evidence="2">DUF3828 domain-containing protein</fullName>
    </recommendedName>
</protein>
<comment type="caution">
    <text evidence="3">The sequence shown here is derived from an EMBL/GenBank/DDBJ whole genome shotgun (WGS) entry which is preliminary data.</text>
</comment>
<feature type="chain" id="PRO_5033024679" description="DUF3828 domain-containing protein" evidence="1">
    <location>
        <begin position="18"/>
        <end position="150"/>
    </location>
</feature>
<proteinExistence type="predicted"/>
<accession>A0A837FAN6</accession>
<dbReference type="AlphaFoldDB" id="A0A837FAN6"/>
<dbReference type="EMBL" id="JZYN01000015">
    <property type="protein sequence ID" value="KJM67481.1"/>
    <property type="molecule type" value="Genomic_DNA"/>
</dbReference>
<name>A0A837FAN6_9ENTR</name>
<organism evidence="3 4">
    <name type="scientific">Enterobacter hormaechei subsp. xiangfangensis</name>
    <dbReference type="NCBI Taxonomy" id="1296536"/>
    <lineage>
        <taxon>Bacteria</taxon>
        <taxon>Pseudomonadati</taxon>
        <taxon>Pseudomonadota</taxon>
        <taxon>Gammaproteobacteria</taxon>
        <taxon>Enterobacterales</taxon>
        <taxon>Enterobacteriaceae</taxon>
        <taxon>Enterobacter</taxon>
        <taxon>Enterobacter cloacae complex</taxon>
    </lineage>
</organism>
<dbReference type="Proteomes" id="UP000033679">
    <property type="component" value="Unassembled WGS sequence"/>
</dbReference>
<evidence type="ECO:0000313" key="3">
    <source>
        <dbReference type="EMBL" id="KJM67481.1"/>
    </source>
</evidence>
<dbReference type="RefSeq" id="WP_032609046.1">
    <property type="nucleotide sequence ID" value="NZ_CAIZVI010000011.1"/>
</dbReference>
<evidence type="ECO:0000313" key="4">
    <source>
        <dbReference type="Proteomes" id="UP000033679"/>
    </source>
</evidence>
<reference evidence="3 4" key="1">
    <citation type="submission" date="2015-03" db="EMBL/GenBank/DDBJ databases">
        <authorList>
            <person name="McCorrison J."/>
            <person name="Sanka R."/>
            <person name="Adams M."/>
            <person name="Brinkac L."/>
            <person name="Nierman W."/>
            <person name="Sutton G."/>
            <person name="Nelson K."/>
            <person name="Kiedrowski L."/>
            <person name="Guerrero D."/>
            <person name="Bonomo R."/>
        </authorList>
    </citation>
    <scope>NUCLEOTIDE SEQUENCE [LARGE SCALE GENOMIC DNA]</scope>
    <source>
        <strain evidence="3 4">39373</strain>
    </source>
</reference>
<dbReference type="InterPro" id="IPR024289">
    <property type="entry name" value="DUF3828"/>
</dbReference>
<feature type="domain" description="DUF3828" evidence="2">
    <location>
        <begin position="43"/>
        <end position="140"/>
    </location>
</feature>
<dbReference type="Pfam" id="PF12883">
    <property type="entry name" value="DUF3828"/>
    <property type="match status" value="1"/>
</dbReference>